<comment type="caution">
    <text evidence="2">The sequence shown here is derived from an EMBL/GenBank/DDBJ whole genome shotgun (WGS) entry which is preliminary data.</text>
</comment>
<evidence type="ECO:0000313" key="2">
    <source>
        <dbReference type="EMBL" id="MFD2236110.1"/>
    </source>
</evidence>
<sequence>MATRRKDEQRVLDKDELEMVEQTHRPALAEIGDTDLNQLISRLRERRDRAHDMARRRRGEARRGGGGIDQNASTGMREKAGILAEAVSRANKERTRRRKGEARTQLQAHARRALTLKRQAPAAKRPSAGRTKDTGMNPVENERADDIGSPMEAGRVSQFVKNAQGKRDSR</sequence>
<dbReference type="RefSeq" id="WP_209735961.1">
    <property type="nucleotide sequence ID" value="NZ_CP072611.1"/>
</dbReference>
<dbReference type="Proteomes" id="UP001597371">
    <property type="component" value="Unassembled WGS sequence"/>
</dbReference>
<dbReference type="EMBL" id="JBHUIJ010000002">
    <property type="protein sequence ID" value="MFD2236110.1"/>
    <property type="molecule type" value="Genomic_DNA"/>
</dbReference>
<evidence type="ECO:0000313" key="3">
    <source>
        <dbReference type="Proteomes" id="UP001597371"/>
    </source>
</evidence>
<reference evidence="3" key="1">
    <citation type="journal article" date="2019" name="Int. J. Syst. Evol. Microbiol.">
        <title>The Global Catalogue of Microorganisms (GCM) 10K type strain sequencing project: providing services to taxonomists for standard genome sequencing and annotation.</title>
        <authorList>
            <consortium name="The Broad Institute Genomics Platform"/>
            <consortium name="The Broad Institute Genome Sequencing Center for Infectious Disease"/>
            <person name="Wu L."/>
            <person name="Ma J."/>
        </authorList>
    </citation>
    <scope>NUCLEOTIDE SEQUENCE [LARGE SCALE GENOMIC DNA]</scope>
    <source>
        <strain evidence="3">ZS-35-S2</strain>
    </source>
</reference>
<evidence type="ECO:0000256" key="1">
    <source>
        <dbReference type="SAM" id="MobiDB-lite"/>
    </source>
</evidence>
<gene>
    <name evidence="2" type="ORF">ACFSKQ_01370</name>
</gene>
<feature type="compositionally biased region" description="Basic and acidic residues" evidence="1">
    <location>
        <begin position="1"/>
        <end position="14"/>
    </location>
</feature>
<protein>
    <submittedName>
        <fullName evidence="2">Uncharacterized protein</fullName>
    </submittedName>
</protein>
<keyword evidence="3" id="KW-1185">Reference proteome</keyword>
<organism evidence="2 3">
    <name type="scientific">Aureimonas populi</name>
    <dbReference type="NCBI Taxonomy" id="1701758"/>
    <lineage>
        <taxon>Bacteria</taxon>
        <taxon>Pseudomonadati</taxon>
        <taxon>Pseudomonadota</taxon>
        <taxon>Alphaproteobacteria</taxon>
        <taxon>Hyphomicrobiales</taxon>
        <taxon>Aurantimonadaceae</taxon>
        <taxon>Aureimonas</taxon>
    </lineage>
</organism>
<feature type="region of interest" description="Disordered" evidence="1">
    <location>
        <begin position="44"/>
        <end position="170"/>
    </location>
</feature>
<feature type="region of interest" description="Disordered" evidence="1">
    <location>
        <begin position="1"/>
        <end position="32"/>
    </location>
</feature>
<accession>A0ABW5CJ58</accession>
<name>A0ABW5CJ58_9HYPH</name>
<feature type="compositionally biased region" description="Basic and acidic residues" evidence="1">
    <location>
        <begin position="44"/>
        <end position="53"/>
    </location>
</feature>
<proteinExistence type="predicted"/>